<feature type="region of interest" description="Disordered" evidence="6">
    <location>
        <begin position="43"/>
        <end position="88"/>
    </location>
</feature>
<evidence type="ECO:0000259" key="8">
    <source>
        <dbReference type="Pfam" id="PF00881"/>
    </source>
</evidence>
<dbReference type="FunFam" id="3.40.109.10:FF:000004">
    <property type="entry name" value="Iodotyrosine deiodinase 1"/>
    <property type="match status" value="1"/>
</dbReference>
<dbReference type="PANTHER" id="PTHR23026">
    <property type="entry name" value="NADPH NITROREDUCTASE"/>
    <property type="match status" value="1"/>
</dbReference>
<dbReference type="AlphaFoldDB" id="A0A8J5MWW7"/>
<dbReference type="OrthoDB" id="41362at2759"/>
<keyword evidence="10" id="KW-1185">Reference proteome</keyword>
<proteinExistence type="inferred from homology"/>
<comment type="caution">
    <text evidence="9">The sequence shown here is derived from an EMBL/GenBank/DDBJ whole genome shotgun (WGS) entry which is preliminary data.</text>
</comment>
<dbReference type="GO" id="GO:0140616">
    <property type="term" value="F:iodotyrosine deiodinase activity"/>
    <property type="evidence" value="ECO:0007669"/>
    <property type="project" value="UniProtKB-ARBA"/>
</dbReference>
<dbReference type="GO" id="GO:0032553">
    <property type="term" value="F:ribonucleotide binding"/>
    <property type="evidence" value="ECO:0007669"/>
    <property type="project" value="UniProtKB-ARBA"/>
</dbReference>
<protein>
    <submittedName>
        <fullName evidence="9">Iodotyrosine deiodinase 1-like</fullName>
    </submittedName>
</protein>
<evidence type="ECO:0000256" key="3">
    <source>
        <dbReference type="ARBA" id="ARBA00022630"/>
    </source>
</evidence>
<comment type="cofactor">
    <cofactor evidence="1">
        <name>FMN</name>
        <dbReference type="ChEBI" id="CHEBI:58210"/>
    </cofactor>
</comment>
<evidence type="ECO:0000313" key="10">
    <source>
        <dbReference type="Proteomes" id="UP000747542"/>
    </source>
</evidence>
<dbReference type="GO" id="GO:0005886">
    <property type="term" value="C:plasma membrane"/>
    <property type="evidence" value="ECO:0007669"/>
    <property type="project" value="TreeGrafter"/>
</dbReference>
<accession>A0A8J5MWW7</accession>
<evidence type="ECO:0000256" key="5">
    <source>
        <dbReference type="ARBA" id="ARBA00023002"/>
    </source>
</evidence>
<evidence type="ECO:0000256" key="6">
    <source>
        <dbReference type="SAM" id="MobiDB-lite"/>
    </source>
</evidence>
<feature type="compositionally biased region" description="Polar residues" evidence="6">
    <location>
        <begin position="43"/>
        <end position="61"/>
    </location>
</feature>
<dbReference type="CDD" id="cd02144">
    <property type="entry name" value="iodotyrosine_dehalogenase"/>
    <property type="match status" value="1"/>
</dbReference>
<keyword evidence="3" id="KW-0285">Flavoprotein</keyword>
<organism evidence="9 10">
    <name type="scientific">Homarus americanus</name>
    <name type="common">American lobster</name>
    <dbReference type="NCBI Taxonomy" id="6706"/>
    <lineage>
        <taxon>Eukaryota</taxon>
        <taxon>Metazoa</taxon>
        <taxon>Ecdysozoa</taxon>
        <taxon>Arthropoda</taxon>
        <taxon>Crustacea</taxon>
        <taxon>Multicrustacea</taxon>
        <taxon>Malacostraca</taxon>
        <taxon>Eumalacostraca</taxon>
        <taxon>Eucarida</taxon>
        <taxon>Decapoda</taxon>
        <taxon>Pleocyemata</taxon>
        <taxon>Astacidea</taxon>
        <taxon>Nephropoidea</taxon>
        <taxon>Nephropidae</taxon>
        <taxon>Homarus</taxon>
    </lineage>
</organism>
<dbReference type="GO" id="GO:0006570">
    <property type="term" value="P:tyrosine metabolic process"/>
    <property type="evidence" value="ECO:0007669"/>
    <property type="project" value="TreeGrafter"/>
</dbReference>
<keyword evidence="7" id="KW-0472">Membrane</keyword>
<evidence type="ECO:0000256" key="4">
    <source>
        <dbReference type="ARBA" id="ARBA00022643"/>
    </source>
</evidence>
<reference evidence="9" key="1">
    <citation type="journal article" date="2021" name="Sci. Adv.">
        <title>The American lobster genome reveals insights on longevity, neural, and immune adaptations.</title>
        <authorList>
            <person name="Polinski J.M."/>
            <person name="Zimin A.V."/>
            <person name="Clark K.F."/>
            <person name="Kohn A.B."/>
            <person name="Sadowski N."/>
            <person name="Timp W."/>
            <person name="Ptitsyn A."/>
            <person name="Khanna P."/>
            <person name="Romanova D.Y."/>
            <person name="Williams P."/>
            <person name="Greenwood S.J."/>
            <person name="Moroz L.L."/>
            <person name="Walt D.R."/>
            <person name="Bodnar A.G."/>
        </authorList>
    </citation>
    <scope>NUCLEOTIDE SEQUENCE</scope>
    <source>
        <strain evidence="9">GMGI-L3</strain>
    </source>
</reference>
<evidence type="ECO:0000256" key="7">
    <source>
        <dbReference type="SAM" id="Phobius"/>
    </source>
</evidence>
<dbReference type="EMBL" id="JAHLQT010021643">
    <property type="protein sequence ID" value="KAG7167525.1"/>
    <property type="molecule type" value="Genomic_DNA"/>
</dbReference>
<dbReference type="InterPro" id="IPR029479">
    <property type="entry name" value="Nitroreductase"/>
</dbReference>
<dbReference type="Proteomes" id="UP000747542">
    <property type="component" value="Unassembled WGS sequence"/>
</dbReference>
<keyword evidence="7" id="KW-0812">Transmembrane</keyword>
<evidence type="ECO:0000256" key="2">
    <source>
        <dbReference type="ARBA" id="ARBA00007118"/>
    </source>
</evidence>
<sequence>MGLLTNYVVPFLMENWLTVGVACLAVVVVKFVLYWSTLNQFTPDQGKSPSTRTTPAASQPKSGRRNVIESGGVGDADDDELNDPNVVDPLWPEDLEHIPYKHTRMSPEESIKKSQEYYQLMNQRRSIRFFSSDPVPREVIDNVIKAAGTAPSGAHTEPWTFVAVHDPDVKQQLRSIVESEEEINYTKRMGSQWVKDLKGLKTNWVKEYLTEAPWILLVFKQAYSLLPDGRKRNHYYHEISTAIAGGILLTAIHTAGLVTLTSTPLNCGPAFKTLLQLSDNEKLLLLLPVGYPASDATVPKFSRKPLDKIMVVV</sequence>
<evidence type="ECO:0000313" key="9">
    <source>
        <dbReference type="EMBL" id="KAG7167525.1"/>
    </source>
</evidence>
<comment type="similarity">
    <text evidence="2">Belongs to the nitroreductase family.</text>
</comment>
<evidence type="ECO:0000256" key="1">
    <source>
        <dbReference type="ARBA" id="ARBA00001917"/>
    </source>
</evidence>
<dbReference type="Pfam" id="PF00881">
    <property type="entry name" value="Nitroreductase"/>
    <property type="match status" value="1"/>
</dbReference>
<name>A0A8J5MWW7_HOMAM</name>
<dbReference type="InterPro" id="IPR050627">
    <property type="entry name" value="Nitroreductase/BluB"/>
</dbReference>
<gene>
    <name evidence="9" type="primary">IYD-L</name>
    <name evidence="9" type="ORF">Hamer_G012992</name>
</gene>
<keyword evidence="5" id="KW-0560">Oxidoreductase</keyword>
<feature type="transmembrane region" description="Helical" evidence="7">
    <location>
        <begin position="16"/>
        <end position="35"/>
    </location>
</feature>
<feature type="domain" description="Nitroreductase" evidence="8">
    <location>
        <begin position="123"/>
        <end position="291"/>
    </location>
</feature>
<keyword evidence="7" id="KW-1133">Transmembrane helix</keyword>
<dbReference type="PANTHER" id="PTHR23026:SF90">
    <property type="entry name" value="IODOTYROSINE DEIODINASE 1"/>
    <property type="match status" value="1"/>
</dbReference>
<keyword evidence="4" id="KW-0288">FMN</keyword>